<gene>
    <name evidence="1" type="ORF">JW984_06285</name>
</gene>
<reference evidence="1" key="1">
    <citation type="journal article" date="2021" name="Environ. Microbiol.">
        <title>Genomic characterization of three novel Desulfobacterota classes expand the metabolic and phylogenetic diversity of the phylum.</title>
        <authorList>
            <person name="Murphy C.L."/>
            <person name="Biggerstaff J."/>
            <person name="Eichhorn A."/>
            <person name="Ewing E."/>
            <person name="Shahan R."/>
            <person name="Soriano D."/>
            <person name="Stewart S."/>
            <person name="VanMol K."/>
            <person name="Walker R."/>
            <person name="Walters P."/>
            <person name="Elshahed M.S."/>
            <person name="Youssef N.H."/>
        </authorList>
    </citation>
    <scope>NUCLEOTIDE SEQUENCE</scope>
    <source>
        <strain evidence="1">Zod_Metabat.24</strain>
    </source>
</reference>
<protein>
    <submittedName>
        <fullName evidence="1">Uncharacterized protein</fullName>
    </submittedName>
</protein>
<sequence>MKKIIVISLCILFFIIIILAAVGCARPILPGSCVEIVYPGPDMVVPTDFSILGVAAKWSLGLEVNPLLFLISPKSYVHMSSSSAELFVDGTPYAVSSGGNHHLFRLTLSEGDHTLLLYTPFGQKEIIVHVTKTPAISFDPFHDADRIVKTTDQLKLALYEYLKSNPLNPSDNEGGYEIQRIFPIDSGAFIATGVMEGQILNECKIIYVDLSGRPPTANAVSKAPVVFSWNKDKWDGRVVATSEGAAGDRLFLTVLDDASLSVFSIFPDGKVASDRFELGDISPEFFDSVTKAIYSEIRTRGNHDFLHIRIDGYRPNDSPRSFDLVVSGSTAKEIDLGGYDVEGIGPNGELIAFYPAPFTGPFDTMLFDKGKPTKAYYPLPSLGKTFSFFGGSVHDINKFRPERPLFEVAPPVPCVGCNNNYIPAHHGAFGDITFGPDVLKTSLAGREGYFVMKYGGK</sequence>
<name>A0A9D8KF21_9DELT</name>
<dbReference type="PROSITE" id="PS51257">
    <property type="entry name" value="PROKAR_LIPOPROTEIN"/>
    <property type="match status" value="1"/>
</dbReference>
<evidence type="ECO:0000313" key="2">
    <source>
        <dbReference type="Proteomes" id="UP000809273"/>
    </source>
</evidence>
<accession>A0A9D8KF21</accession>
<proteinExistence type="predicted"/>
<dbReference type="Proteomes" id="UP000809273">
    <property type="component" value="Unassembled WGS sequence"/>
</dbReference>
<organism evidence="1 2">
    <name type="scientific">Candidatus Zymogenus saltonus</name>
    <dbReference type="NCBI Taxonomy" id="2844893"/>
    <lineage>
        <taxon>Bacteria</taxon>
        <taxon>Deltaproteobacteria</taxon>
        <taxon>Candidatus Zymogenia</taxon>
        <taxon>Candidatus Zymogeniales</taxon>
        <taxon>Candidatus Zymogenaceae</taxon>
        <taxon>Candidatus Zymogenus</taxon>
    </lineage>
</organism>
<evidence type="ECO:0000313" key="1">
    <source>
        <dbReference type="EMBL" id="MBN1572790.1"/>
    </source>
</evidence>
<comment type="caution">
    <text evidence="1">The sequence shown here is derived from an EMBL/GenBank/DDBJ whole genome shotgun (WGS) entry which is preliminary data.</text>
</comment>
<reference evidence="1" key="2">
    <citation type="submission" date="2021-01" db="EMBL/GenBank/DDBJ databases">
        <authorList>
            <person name="Hahn C.R."/>
            <person name="Youssef N.H."/>
            <person name="Elshahed M."/>
        </authorList>
    </citation>
    <scope>NUCLEOTIDE SEQUENCE</scope>
    <source>
        <strain evidence="1">Zod_Metabat.24</strain>
    </source>
</reference>
<dbReference type="EMBL" id="JAFGIX010000028">
    <property type="protein sequence ID" value="MBN1572790.1"/>
    <property type="molecule type" value="Genomic_DNA"/>
</dbReference>
<dbReference type="AlphaFoldDB" id="A0A9D8KF21"/>